<comment type="caution">
    <text evidence="1">The sequence shown here is derived from an EMBL/GenBank/DDBJ whole genome shotgun (WGS) entry which is preliminary data.</text>
</comment>
<dbReference type="SUPFAM" id="SSF52540">
    <property type="entry name" value="P-loop containing nucleoside triphosphate hydrolases"/>
    <property type="match status" value="1"/>
</dbReference>
<proteinExistence type="predicted"/>
<dbReference type="Gene3D" id="3.40.50.300">
    <property type="entry name" value="P-loop containing nucleotide triphosphate hydrolases"/>
    <property type="match status" value="1"/>
</dbReference>
<evidence type="ECO:0000313" key="2">
    <source>
        <dbReference type="Proteomes" id="UP001595969"/>
    </source>
</evidence>
<sequence length="233" mass="27315">MGKRILLLKYMWKDYKHARALKKQGIIPFSDFGLTLFTGRQGAGKTMSMVHEAEQLRLKYPNLYICSNFGYVHENESLKSLTDITNAVLRANEVGACGTLILWDEIQNDFDSFSKVSRDVLRVVTQQRKQGIKILGTSQVFTRVSKALREQTFNVVMCRTIFKRWTVSRFYDADEYNHNIDRPEEKRKMFPLRKVSFVQTDELRELYDSYAVIRTLQEQAKEEKKNTNVYVMN</sequence>
<dbReference type="RefSeq" id="WP_204654453.1">
    <property type="nucleotide sequence ID" value="NZ_JAFBFD010000028.1"/>
</dbReference>
<gene>
    <name evidence="1" type="ORF">ACFO5I_09935</name>
</gene>
<evidence type="ECO:0000313" key="1">
    <source>
        <dbReference type="EMBL" id="MFC4720045.1"/>
    </source>
</evidence>
<dbReference type="InterPro" id="IPR027417">
    <property type="entry name" value="P-loop_NTPase"/>
</dbReference>
<reference evidence="2" key="1">
    <citation type="journal article" date="2019" name="Int. J. Syst. Evol. Microbiol.">
        <title>The Global Catalogue of Microorganisms (GCM) 10K type strain sequencing project: providing services to taxonomists for standard genome sequencing and annotation.</title>
        <authorList>
            <consortium name="The Broad Institute Genomics Platform"/>
            <consortium name="The Broad Institute Genome Sequencing Center for Infectious Disease"/>
            <person name="Wu L."/>
            <person name="Ma J."/>
        </authorList>
    </citation>
    <scope>NUCLEOTIDE SEQUENCE [LARGE SCALE GENOMIC DNA]</scope>
    <source>
        <strain evidence="2">CGMCC 1.19032</strain>
    </source>
</reference>
<keyword evidence="2" id="KW-1185">Reference proteome</keyword>
<name>A0ABV9MXM4_9ENTE</name>
<dbReference type="EMBL" id="JBHSGS010000054">
    <property type="protein sequence ID" value="MFC4720045.1"/>
    <property type="molecule type" value="Genomic_DNA"/>
</dbReference>
<dbReference type="Proteomes" id="UP001595969">
    <property type="component" value="Unassembled WGS sequence"/>
</dbReference>
<protein>
    <submittedName>
        <fullName evidence="1">ATPase</fullName>
    </submittedName>
</protein>
<organism evidence="1 2">
    <name type="scientific">Enterococcus lemanii</name>
    <dbReference type="NCBI Taxonomy" id="1159752"/>
    <lineage>
        <taxon>Bacteria</taxon>
        <taxon>Bacillati</taxon>
        <taxon>Bacillota</taxon>
        <taxon>Bacilli</taxon>
        <taxon>Lactobacillales</taxon>
        <taxon>Enterococcaceae</taxon>
        <taxon>Enterococcus</taxon>
    </lineage>
</organism>
<accession>A0ABV9MXM4</accession>